<evidence type="ECO:0000313" key="2">
    <source>
        <dbReference type="EMBL" id="RQD91033.1"/>
    </source>
</evidence>
<dbReference type="InterPro" id="IPR036237">
    <property type="entry name" value="Xyl_isomerase-like_sf"/>
</dbReference>
<organism evidence="2 3">
    <name type="scientific">Methanosalsum natronophilum</name>
    <dbReference type="NCBI Taxonomy" id="768733"/>
    <lineage>
        <taxon>Archaea</taxon>
        <taxon>Methanobacteriati</taxon>
        <taxon>Methanobacteriota</taxon>
        <taxon>Stenosarchaea group</taxon>
        <taxon>Methanomicrobia</taxon>
        <taxon>Methanosarcinales</taxon>
        <taxon>Methanosarcinaceae</taxon>
        <taxon>Methanosalsum</taxon>
    </lineage>
</organism>
<dbReference type="Pfam" id="PF01261">
    <property type="entry name" value="AP_endonuc_2"/>
    <property type="match status" value="1"/>
</dbReference>
<dbReference type="Gene3D" id="3.20.20.150">
    <property type="entry name" value="Divalent-metal-dependent TIM barrel enzymes"/>
    <property type="match status" value="1"/>
</dbReference>
<proteinExistence type="predicted"/>
<gene>
    <name evidence="2" type="ORF">D5R95_01345</name>
</gene>
<dbReference type="InterPro" id="IPR013022">
    <property type="entry name" value="Xyl_isomerase-like_TIM-brl"/>
</dbReference>
<dbReference type="AlphaFoldDB" id="A0A3R7WFH1"/>
<evidence type="ECO:0000259" key="1">
    <source>
        <dbReference type="Pfam" id="PF01261"/>
    </source>
</evidence>
<dbReference type="SUPFAM" id="SSF51658">
    <property type="entry name" value="Xylose isomerase-like"/>
    <property type="match status" value="1"/>
</dbReference>
<feature type="domain" description="Xylose isomerase-like TIM barrel" evidence="1">
    <location>
        <begin position="23"/>
        <end position="254"/>
    </location>
</feature>
<keyword evidence="2" id="KW-0413">Isomerase</keyword>
<comment type="caution">
    <text evidence="2">The sequence shown here is derived from an EMBL/GenBank/DDBJ whole genome shotgun (WGS) entry which is preliminary data.</text>
</comment>
<accession>A0A3R7WFH1</accession>
<evidence type="ECO:0000313" key="3">
    <source>
        <dbReference type="Proteomes" id="UP000284763"/>
    </source>
</evidence>
<dbReference type="PANTHER" id="PTHR12110">
    <property type="entry name" value="HYDROXYPYRUVATE ISOMERASE"/>
    <property type="match status" value="1"/>
</dbReference>
<dbReference type="InterPro" id="IPR050312">
    <property type="entry name" value="IolE/XylAMocC-like"/>
</dbReference>
<dbReference type="GO" id="GO:0016853">
    <property type="term" value="F:isomerase activity"/>
    <property type="evidence" value="ECO:0007669"/>
    <property type="project" value="UniProtKB-KW"/>
</dbReference>
<reference evidence="2 3" key="1">
    <citation type="submission" date="2018-08" db="EMBL/GenBank/DDBJ databases">
        <title>The metabolism and importance of syntrophic acetate oxidation coupled to methane or sulfide production in haloalkaline environments.</title>
        <authorList>
            <person name="Timmers P.H.A."/>
            <person name="Vavourakis C.D."/>
            <person name="Sorokin D.Y."/>
            <person name="Sinninghe Damste J.S."/>
            <person name="Muyzer G."/>
            <person name="Stams A.J.M."/>
            <person name="Plugge C.M."/>
        </authorList>
    </citation>
    <scope>NUCLEOTIDE SEQUENCE [LARGE SCALE GENOMIC DNA]</scope>
    <source>
        <strain evidence="2">MSAO_Arc3</strain>
    </source>
</reference>
<sequence length="257" mass="29589">MKLKNISFSSRTTLYDPYLWAYELEELGFKGWEIVQEGFQCLRNENLSKLKDIYETTDLKITIHLPFSDMNLACLNDNIHVAIIEQLKTYLEIASPFVELAVIHPGHYSPYGSLVPSKAWKQNIESLQIIADTAENYNIDLALENMPNVMQIMGTTPNEIQSMLESVNRDNIHMTFDIGHANTSDNINEFITHCSSFFKHFHIHDNHGNYDEHLPIGRGNINWKPILHKLSNTNSMFVAEMNSLEEGIDSINYIRKL</sequence>
<dbReference type="Proteomes" id="UP000284763">
    <property type="component" value="Unassembled WGS sequence"/>
</dbReference>
<protein>
    <submittedName>
        <fullName evidence="2">Sugar phosphate isomerase/epimerase</fullName>
    </submittedName>
</protein>
<name>A0A3R7WFH1_9EURY</name>
<dbReference type="PANTHER" id="PTHR12110:SF21">
    <property type="entry name" value="XYLOSE ISOMERASE-LIKE TIM BARREL DOMAIN-CONTAINING PROTEIN"/>
    <property type="match status" value="1"/>
</dbReference>
<dbReference type="EMBL" id="QZAB01000094">
    <property type="protein sequence ID" value="RQD91033.1"/>
    <property type="molecule type" value="Genomic_DNA"/>
</dbReference>